<dbReference type="EMBL" id="WQLB01000009">
    <property type="protein sequence ID" value="MVN86884.1"/>
    <property type="molecule type" value="Genomic_DNA"/>
</dbReference>
<gene>
    <name evidence="1" type="ORF">GO986_08915</name>
</gene>
<organism evidence="1 2">
    <name type="scientific">Deinococcus arboris</name>
    <dbReference type="NCBI Taxonomy" id="2682977"/>
    <lineage>
        <taxon>Bacteria</taxon>
        <taxon>Thermotogati</taxon>
        <taxon>Deinococcota</taxon>
        <taxon>Deinococci</taxon>
        <taxon>Deinococcales</taxon>
        <taxon>Deinococcaceae</taxon>
        <taxon>Deinococcus</taxon>
    </lineage>
</organism>
<name>A0A7C9MR03_9DEIO</name>
<sequence>MTRLFVYHTGLLEHGEVQAFESLDDLLTLSVTLGHSLILDAVTDSAWLQQQHGPFDGRLEIYDGYRE</sequence>
<dbReference type="RefSeq" id="WP_157458935.1">
    <property type="nucleotide sequence ID" value="NZ_WQLB01000009.1"/>
</dbReference>
<proteinExistence type="predicted"/>
<dbReference type="Proteomes" id="UP000483286">
    <property type="component" value="Unassembled WGS sequence"/>
</dbReference>
<protein>
    <submittedName>
        <fullName evidence="1">Uncharacterized protein</fullName>
    </submittedName>
</protein>
<keyword evidence="2" id="KW-1185">Reference proteome</keyword>
<evidence type="ECO:0000313" key="2">
    <source>
        <dbReference type="Proteomes" id="UP000483286"/>
    </source>
</evidence>
<comment type="caution">
    <text evidence="1">The sequence shown here is derived from an EMBL/GenBank/DDBJ whole genome shotgun (WGS) entry which is preliminary data.</text>
</comment>
<accession>A0A7C9MR03</accession>
<reference evidence="1 2" key="1">
    <citation type="submission" date="2019-12" db="EMBL/GenBank/DDBJ databases">
        <title>Deinococcus sp. HMF7620 Genome sequencing and assembly.</title>
        <authorList>
            <person name="Kang H."/>
            <person name="Kim H."/>
            <person name="Joh K."/>
        </authorList>
    </citation>
    <scope>NUCLEOTIDE SEQUENCE [LARGE SCALE GENOMIC DNA]</scope>
    <source>
        <strain evidence="1 2">HMF7620</strain>
    </source>
</reference>
<evidence type="ECO:0000313" key="1">
    <source>
        <dbReference type="EMBL" id="MVN86884.1"/>
    </source>
</evidence>
<dbReference type="AlphaFoldDB" id="A0A7C9MR03"/>